<dbReference type="GO" id="GO:0050664">
    <property type="term" value="F:oxidoreductase activity, acting on NAD(P)H, oxygen as acceptor"/>
    <property type="evidence" value="ECO:0007669"/>
    <property type="project" value="TreeGrafter"/>
</dbReference>
<organism evidence="4 5">
    <name type="scientific">Clonostachys chloroleuca</name>
    <dbReference type="NCBI Taxonomy" id="1926264"/>
    <lineage>
        <taxon>Eukaryota</taxon>
        <taxon>Fungi</taxon>
        <taxon>Dikarya</taxon>
        <taxon>Ascomycota</taxon>
        <taxon>Pezizomycotina</taxon>
        <taxon>Sordariomycetes</taxon>
        <taxon>Hypocreomycetidae</taxon>
        <taxon>Hypocreales</taxon>
        <taxon>Bionectriaceae</taxon>
        <taxon>Clonostachys</taxon>
    </lineage>
</organism>
<dbReference type="InterPro" id="IPR020904">
    <property type="entry name" value="Sc_DH/Rdtase_CS"/>
</dbReference>
<dbReference type="InterPro" id="IPR002347">
    <property type="entry name" value="SDR_fam"/>
</dbReference>
<keyword evidence="2" id="KW-0521">NADP</keyword>
<dbReference type="SUPFAM" id="SSF51735">
    <property type="entry name" value="NAD(P)-binding Rossmann-fold domains"/>
    <property type="match status" value="1"/>
</dbReference>
<evidence type="ECO:0000313" key="5">
    <source>
        <dbReference type="Proteomes" id="UP001160390"/>
    </source>
</evidence>
<sequence>MSSAKRYVEALGSFKTSTVLQDLSLTGRVIVITGGASGIGLALSQAVVEVGGSVAAIGAATQPDVEFLNVFGPKVGSEVKYYTADIADEHALKAGFECIKKDFGRIDGIIACAGVCIEKPFLDSTWDDVRSLHWVNGLGTFFSIQHAVRAMLDNPSTANDACRGSVVIVGSIATVRKCEAQALAAYSASKGSSKGLLAGLAVELAPLGVRVNMISPGHTVTNMSIRQFGTRPDLEREMLEAVPMGRLGHRRDMKGAAVYLLSDAALYTTGAEIVISGGLHAGRM</sequence>
<dbReference type="EMBL" id="CABFNP030001256">
    <property type="protein sequence ID" value="CAI6094568.1"/>
    <property type="molecule type" value="Genomic_DNA"/>
</dbReference>
<name>A0AA35MCD6_9HYPO</name>
<dbReference type="AlphaFoldDB" id="A0AA35MCD6"/>
<dbReference type="Proteomes" id="UP001160390">
    <property type="component" value="Unassembled WGS sequence"/>
</dbReference>
<dbReference type="GO" id="GO:0016616">
    <property type="term" value="F:oxidoreductase activity, acting on the CH-OH group of donors, NAD or NADP as acceptor"/>
    <property type="evidence" value="ECO:0007669"/>
    <property type="project" value="UniProtKB-ARBA"/>
</dbReference>
<dbReference type="PRINTS" id="PR00080">
    <property type="entry name" value="SDRFAMILY"/>
</dbReference>
<evidence type="ECO:0000256" key="2">
    <source>
        <dbReference type="ARBA" id="ARBA00022857"/>
    </source>
</evidence>
<comment type="caution">
    <text evidence="4">The sequence shown here is derived from an EMBL/GenBank/DDBJ whole genome shotgun (WGS) entry which is preliminary data.</text>
</comment>
<keyword evidence="5" id="KW-1185">Reference proteome</keyword>
<dbReference type="FunFam" id="3.40.50.720:FF:000084">
    <property type="entry name" value="Short-chain dehydrogenase reductase"/>
    <property type="match status" value="1"/>
</dbReference>
<dbReference type="PANTHER" id="PTHR43008:SF4">
    <property type="entry name" value="CHAIN DEHYDROGENASE, PUTATIVE (AFU_ORTHOLOGUE AFUA_4G08710)-RELATED"/>
    <property type="match status" value="1"/>
</dbReference>
<proteinExistence type="inferred from homology"/>
<reference evidence="4" key="1">
    <citation type="submission" date="2023-01" db="EMBL/GenBank/DDBJ databases">
        <authorList>
            <person name="Piombo E."/>
        </authorList>
    </citation>
    <scope>NUCLEOTIDE SEQUENCE</scope>
</reference>
<dbReference type="PRINTS" id="PR00081">
    <property type="entry name" value="GDHRDH"/>
</dbReference>
<accession>A0AA35MCD6</accession>
<dbReference type="PROSITE" id="PS00061">
    <property type="entry name" value="ADH_SHORT"/>
    <property type="match status" value="1"/>
</dbReference>
<evidence type="ECO:0000256" key="1">
    <source>
        <dbReference type="ARBA" id="ARBA00006484"/>
    </source>
</evidence>
<dbReference type="InterPro" id="IPR036291">
    <property type="entry name" value="NAD(P)-bd_dom_sf"/>
</dbReference>
<dbReference type="Gene3D" id="3.40.50.720">
    <property type="entry name" value="NAD(P)-binding Rossmann-like Domain"/>
    <property type="match status" value="1"/>
</dbReference>
<gene>
    <name evidence="4" type="ORF">CCHLO57077_00009449</name>
</gene>
<dbReference type="PANTHER" id="PTHR43008">
    <property type="entry name" value="BENZIL REDUCTASE"/>
    <property type="match status" value="1"/>
</dbReference>
<evidence type="ECO:0000313" key="4">
    <source>
        <dbReference type="EMBL" id="CAI6094568.1"/>
    </source>
</evidence>
<comment type="similarity">
    <text evidence="1">Belongs to the short-chain dehydrogenases/reductases (SDR) family.</text>
</comment>
<evidence type="ECO:0000256" key="3">
    <source>
        <dbReference type="ARBA" id="ARBA00023002"/>
    </source>
</evidence>
<dbReference type="Pfam" id="PF13561">
    <property type="entry name" value="adh_short_C2"/>
    <property type="match status" value="1"/>
</dbReference>
<protein>
    <submittedName>
        <fullName evidence="4">Uncharacterized protein</fullName>
    </submittedName>
</protein>
<keyword evidence="3" id="KW-0560">Oxidoreductase</keyword>